<proteinExistence type="predicted"/>
<dbReference type="OrthoDB" id="415015at2759"/>
<sequence>MDGKNISDFVDPDIDAKLAELEAEEEQLLLEEEKLQAAGLLDDFEVEHDHHIPVETPLNQHADRLKILANSKKEKAKIKEKHREIKQKKRQDKQMEKEKEQEKDDNEDGYELLGEAEFQMKKKRRSRLQENQDNDDNNTNEQKGEDNNDNDRGRKRTRRSESQMSIDGKLNSTQQQQQTETSQQRRGRSLSALRLAQLKKQPHRSVSAVRPPPRDASSIRLVNDDIMQGEGFSSKQQKDRSRKMSKIAQHARNKLGKIGDADLHVDNKMPKHLFTGHIKIGKRDRR</sequence>
<evidence type="ECO:0000256" key="1">
    <source>
        <dbReference type="SAM" id="MobiDB-lite"/>
    </source>
</evidence>
<dbReference type="AlphaFoldDB" id="A0A5J4UFJ4"/>
<feature type="compositionally biased region" description="Basic and acidic residues" evidence="1">
    <location>
        <begin position="142"/>
        <end position="152"/>
    </location>
</feature>
<comment type="caution">
    <text evidence="2">The sequence shown here is derived from an EMBL/GenBank/DDBJ whole genome shotgun (WGS) entry which is preliminary data.</text>
</comment>
<dbReference type="EMBL" id="SNRW01016395">
    <property type="protein sequence ID" value="KAA6369418.1"/>
    <property type="molecule type" value="Genomic_DNA"/>
</dbReference>
<dbReference type="Proteomes" id="UP000324800">
    <property type="component" value="Unassembled WGS sequence"/>
</dbReference>
<accession>A0A5J4UFJ4</accession>
<gene>
    <name evidence="2" type="ORF">EZS28_035056</name>
</gene>
<protein>
    <submittedName>
        <fullName evidence="2">Uncharacterized protein</fullName>
    </submittedName>
</protein>
<evidence type="ECO:0000313" key="2">
    <source>
        <dbReference type="EMBL" id="KAA6369418.1"/>
    </source>
</evidence>
<organism evidence="2 3">
    <name type="scientific">Streblomastix strix</name>
    <dbReference type="NCBI Taxonomy" id="222440"/>
    <lineage>
        <taxon>Eukaryota</taxon>
        <taxon>Metamonada</taxon>
        <taxon>Preaxostyla</taxon>
        <taxon>Oxymonadida</taxon>
        <taxon>Streblomastigidae</taxon>
        <taxon>Streblomastix</taxon>
    </lineage>
</organism>
<feature type="compositionally biased region" description="Basic and acidic residues" evidence="1">
    <location>
        <begin position="92"/>
        <end position="102"/>
    </location>
</feature>
<feature type="compositionally biased region" description="Low complexity" evidence="1">
    <location>
        <begin position="172"/>
        <end position="199"/>
    </location>
</feature>
<name>A0A5J4UFJ4_9EUKA</name>
<feature type="region of interest" description="Disordered" evidence="1">
    <location>
        <begin position="71"/>
        <end position="246"/>
    </location>
</feature>
<feature type="compositionally biased region" description="Basic residues" evidence="1">
    <location>
        <begin position="74"/>
        <end position="91"/>
    </location>
</feature>
<evidence type="ECO:0000313" key="3">
    <source>
        <dbReference type="Proteomes" id="UP000324800"/>
    </source>
</evidence>
<reference evidence="2 3" key="1">
    <citation type="submission" date="2019-03" db="EMBL/GenBank/DDBJ databases">
        <title>Single cell metagenomics reveals metabolic interactions within the superorganism composed of flagellate Streblomastix strix and complex community of Bacteroidetes bacteria on its surface.</title>
        <authorList>
            <person name="Treitli S.C."/>
            <person name="Kolisko M."/>
            <person name="Husnik F."/>
            <person name="Keeling P."/>
            <person name="Hampl V."/>
        </authorList>
    </citation>
    <scope>NUCLEOTIDE SEQUENCE [LARGE SCALE GENOMIC DNA]</scope>
    <source>
        <strain evidence="2">ST1C</strain>
    </source>
</reference>